<dbReference type="GO" id="GO:0004843">
    <property type="term" value="F:cysteine-type deubiquitinase activity"/>
    <property type="evidence" value="ECO:0007669"/>
    <property type="project" value="UniProtKB-UniRule"/>
</dbReference>
<evidence type="ECO:0000256" key="10">
    <source>
        <dbReference type="SAM" id="Phobius"/>
    </source>
</evidence>
<comment type="catalytic activity">
    <reaction evidence="1 7 8">
        <text>Thiol-dependent hydrolysis of ester, thioester, amide, peptide and isopeptide bonds formed by the C-terminal Gly of ubiquitin (a 76-residue protein attached to proteins as an intracellular targeting signal).</text>
        <dbReference type="EC" id="3.4.19.12"/>
    </reaction>
</comment>
<evidence type="ECO:0000256" key="1">
    <source>
        <dbReference type="ARBA" id="ARBA00000707"/>
    </source>
</evidence>
<dbReference type="InterPro" id="IPR036959">
    <property type="entry name" value="Peptidase_C12_UCH_sf"/>
</dbReference>
<keyword evidence="13" id="KW-1185">Reference proteome</keyword>
<feature type="transmembrane region" description="Helical" evidence="10">
    <location>
        <begin position="145"/>
        <end position="168"/>
    </location>
</feature>
<keyword evidence="10" id="KW-1133">Transmembrane helix</keyword>
<evidence type="ECO:0000259" key="11">
    <source>
        <dbReference type="PROSITE" id="PS52048"/>
    </source>
</evidence>
<feature type="domain" description="UCH catalytic" evidence="11">
    <location>
        <begin position="219"/>
        <end position="466"/>
    </location>
</feature>
<reference evidence="12 13" key="1">
    <citation type="journal article" date="2020" name="BMC Genomics">
        <title>Correction to: Identification and distribution of gene clusters required for synthesis of sphingolipid metabolism inhibitors in diverse species of the filamentous fungus Fusarium.</title>
        <authorList>
            <person name="Kim H.S."/>
            <person name="Lohmar J.M."/>
            <person name="Busman M."/>
            <person name="Brown D.W."/>
            <person name="Naumann T.A."/>
            <person name="Divon H.H."/>
            <person name="Lysoe E."/>
            <person name="Uhlig S."/>
            <person name="Proctor R.H."/>
        </authorList>
    </citation>
    <scope>NUCLEOTIDE SEQUENCE [LARGE SCALE GENOMIC DNA]</scope>
    <source>
        <strain evidence="12 13">NRRL 25214</strain>
    </source>
</reference>
<evidence type="ECO:0000256" key="5">
    <source>
        <dbReference type="ARBA" id="ARBA00022801"/>
    </source>
</evidence>
<dbReference type="EMBL" id="JABEVY010000152">
    <property type="protein sequence ID" value="KAF5246378.1"/>
    <property type="molecule type" value="Genomic_DNA"/>
</dbReference>
<dbReference type="InterPro" id="IPR038765">
    <property type="entry name" value="Papain-like_cys_pep_sf"/>
</dbReference>
<sequence length="475" mass="50825">MTTPAAPCPPPSPPEPPLSETGTKPGVSAPPNPTPRGIPRRSTTTSDHDVAAEEYKMFITLVFGVSIFGASTFAVAIGQMTDPADIGKPKKPPFSMETVRGFLGGAWLCFILAIAVAGFSSSLLTLLKNHPNRAGVNSQKIWKTIAIATSVVLWTLLAVAFLFLSLAMVPYAYIPGWIAVASAILFGIGMACLLFFQIRHFADNKVKMAVYHSAEGRKFFVPLENNPQVFTNLAHDLGMDPKLAFHDVYSLDEPELLAMVPRPAHALIFITPSNAYHAVEAEDVAAGKRTPAPPNRKAYSMEGFDDLYPTEGNQPVLWFPQTIGNACGMVALVHALLNGSLRERLVPSSPLAGLLDEALKLPLPTQHADLLYNSAVIEEAHSKAAARGDTAAPDAQDPIGYHFMAFVKGADGNLWGLDGSFGGMMCYGPVGGGEDMLSSKVLDIGVRRFINAGEGSAEFSIIALSEDEEFASWGE</sequence>
<dbReference type="PROSITE" id="PS52048">
    <property type="entry name" value="UCH_DOMAIN"/>
    <property type="match status" value="1"/>
</dbReference>
<evidence type="ECO:0000256" key="2">
    <source>
        <dbReference type="ARBA" id="ARBA00009326"/>
    </source>
</evidence>
<dbReference type="Pfam" id="PF01088">
    <property type="entry name" value="Peptidase_C12"/>
    <property type="match status" value="1"/>
</dbReference>
<dbReference type="Proteomes" id="UP000573603">
    <property type="component" value="Unassembled WGS sequence"/>
</dbReference>
<feature type="active site" description="Nucleophile" evidence="7">
    <location>
        <position position="327"/>
    </location>
</feature>
<keyword evidence="10" id="KW-0472">Membrane</keyword>
<feature type="compositionally biased region" description="Pro residues" evidence="9">
    <location>
        <begin position="1"/>
        <end position="17"/>
    </location>
</feature>
<comment type="caution">
    <text evidence="12">The sequence shown here is derived from an EMBL/GenBank/DDBJ whole genome shotgun (WGS) entry which is preliminary data.</text>
</comment>
<dbReference type="GO" id="GO:0005737">
    <property type="term" value="C:cytoplasm"/>
    <property type="evidence" value="ECO:0007669"/>
    <property type="project" value="TreeGrafter"/>
</dbReference>
<evidence type="ECO:0000256" key="6">
    <source>
        <dbReference type="ARBA" id="ARBA00022807"/>
    </source>
</evidence>
<keyword evidence="4 7" id="KW-0833">Ubl conjugation pathway</keyword>
<feature type="region of interest" description="Disordered" evidence="9">
    <location>
        <begin position="1"/>
        <end position="46"/>
    </location>
</feature>
<feature type="transmembrane region" description="Helical" evidence="10">
    <location>
        <begin position="58"/>
        <end position="81"/>
    </location>
</feature>
<feature type="site" description="Transition state stabilizer" evidence="7">
    <location>
        <position position="321"/>
    </location>
</feature>
<evidence type="ECO:0000256" key="7">
    <source>
        <dbReference type="PROSITE-ProRule" id="PRU01393"/>
    </source>
</evidence>
<dbReference type="EC" id="3.4.19.12" evidence="8"/>
<feature type="transmembrane region" description="Helical" evidence="10">
    <location>
        <begin position="174"/>
        <end position="198"/>
    </location>
</feature>
<dbReference type="GO" id="GO:0006511">
    <property type="term" value="P:ubiquitin-dependent protein catabolic process"/>
    <property type="evidence" value="ECO:0007669"/>
    <property type="project" value="UniProtKB-UniRule"/>
</dbReference>
<dbReference type="AlphaFoldDB" id="A0A8H5E427"/>
<dbReference type="SUPFAM" id="SSF54001">
    <property type="entry name" value="Cysteine proteinases"/>
    <property type="match status" value="1"/>
</dbReference>
<proteinExistence type="inferred from homology"/>
<name>A0A8H5E427_9HYPO</name>
<dbReference type="PRINTS" id="PR00707">
    <property type="entry name" value="UBCTHYDRLASE"/>
</dbReference>
<evidence type="ECO:0000256" key="8">
    <source>
        <dbReference type="RuleBase" id="RU361215"/>
    </source>
</evidence>
<dbReference type="PANTHER" id="PTHR10589">
    <property type="entry name" value="UBIQUITIN CARBOXYL-TERMINAL HYDROLASE"/>
    <property type="match status" value="1"/>
</dbReference>
<feature type="transmembrane region" description="Helical" evidence="10">
    <location>
        <begin position="101"/>
        <end position="124"/>
    </location>
</feature>
<evidence type="ECO:0000256" key="3">
    <source>
        <dbReference type="ARBA" id="ARBA00022670"/>
    </source>
</evidence>
<evidence type="ECO:0000313" key="12">
    <source>
        <dbReference type="EMBL" id="KAF5246378.1"/>
    </source>
</evidence>
<keyword evidence="6 7" id="KW-0788">Thiol protease</keyword>
<gene>
    <name evidence="12" type="ORF">FANTH_6894</name>
</gene>
<protein>
    <recommendedName>
        <fullName evidence="8">Ubiquitin carboxyl-terminal hydrolase</fullName>
        <ecNumber evidence="8">3.4.19.12</ecNumber>
    </recommendedName>
</protein>
<keyword evidence="10" id="KW-0812">Transmembrane</keyword>
<dbReference type="Gene3D" id="3.40.532.10">
    <property type="entry name" value="Peptidase C12, ubiquitin carboxyl-terminal hydrolase"/>
    <property type="match status" value="1"/>
</dbReference>
<evidence type="ECO:0000256" key="9">
    <source>
        <dbReference type="SAM" id="MobiDB-lite"/>
    </source>
</evidence>
<dbReference type="PANTHER" id="PTHR10589:SF17">
    <property type="entry name" value="UBIQUITIN CARBOXYL-TERMINAL HYDROLASE"/>
    <property type="match status" value="1"/>
</dbReference>
<dbReference type="InterPro" id="IPR001578">
    <property type="entry name" value="Peptidase_C12_UCH"/>
</dbReference>
<comment type="similarity">
    <text evidence="2 7 8">Belongs to the peptidase C12 family.</text>
</comment>
<organism evidence="12 13">
    <name type="scientific">Fusarium anthophilum</name>
    <dbReference type="NCBI Taxonomy" id="48485"/>
    <lineage>
        <taxon>Eukaryota</taxon>
        <taxon>Fungi</taxon>
        <taxon>Dikarya</taxon>
        <taxon>Ascomycota</taxon>
        <taxon>Pezizomycotina</taxon>
        <taxon>Sordariomycetes</taxon>
        <taxon>Hypocreomycetidae</taxon>
        <taxon>Hypocreales</taxon>
        <taxon>Nectriaceae</taxon>
        <taxon>Fusarium</taxon>
        <taxon>Fusarium fujikuroi species complex</taxon>
    </lineage>
</organism>
<accession>A0A8H5E427</accession>
<feature type="active site" description="Proton donor" evidence="7">
    <location>
        <position position="402"/>
    </location>
</feature>
<evidence type="ECO:0000256" key="4">
    <source>
        <dbReference type="ARBA" id="ARBA00022786"/>
    </source>
</evidence>
<keyword evidence="3 7" id="KW-0645">Protease</keyword>
<feature type="site" description="Important for enzyme activity" evidence="7">
    <location>
        <position position="418"/>
    </location>
</feature>
<keyword evidence="5 7" id="KW-0378">Hydrolase</keyword>
<dbReference type="GO" id="GO:0016579">
    <property type="term" value="P:protein deubiquitination"/>
    <property type="evidence" value="ECO:0007669"/>
    <property type="project" value="TreeGrafter"/>
</dbReference>
<evidence type="ECO:0000313" key="13">
    <source>
        <dbReference type="Proteomes" id="UP000573603"/>
    </source>
</evidence>